<feature type="domain" description="WxxW" evidence="5">
    <location>
        <begin position="2"/>
        <end position="74"/>
    </location>
</feature>
<keyword evidence="3" id="KW-0732">Signal</keyword>
<evidence type="ECO:0000313" key="6">
    <source>
        <dbReference type="EMBL" id="KAH3714942.1"/>
    </source>
</evidence>
<evidence type="ECO:0000259" key="5">
    <source>
        <dbReference type="Pfam" id="PF13330"/>
    </source>
</evidence>
<comment type="caution">
    <text evidence="6">The sequence shown here is derived from an EMBL/GenBank/DDBJ whole genome shotgun (WGS) entry which is preliminary data.</text>
</comment>
<proteinExistence type="predicted"/>
<gene>
    <name evidence="6" type="ORF">DPMN_057645</name>
</gene>
<keyword evidence="4" id="KW-0325">Glycoprotein</keyword>
<evidence type="ECO:0000256" key="1">
    <source>
        <dbReference type="ARBA" id="ARBA00004613"/>
    </source>
</evidence>
<organism evidence="6 7">
    <name type="scientific">Dreissena polymorpha</name>
    <name type="common">Zebra mussel</name>
    <name type="synonym">Mytilus polymorpha</name>
    <dbReference type="NCBI Taxonomy" id="45954"/>
    <lineage>
        <taxon>Eukaryota</taxon>
        <taxon>Metazoa</taxon>
        <taxon>Spiralia</taxon>
        <taxon>Lophotrochozoa</taxon>
        <taxon>Mollusca</taxon>
        <taxon>Bivalvia</taxon>
        <taxon>Autobranchia</taxon>
        <taxon>Heteroconchia</taxon>
        <taxon>Euheterodonta</taxon>
        <taxon>Imparidentia</taxon>
        <taxon>Neoheterodontei</taxon>
        <taxon>Myida</taxon>
        <taxon>Dreissenoidea</taxon>
        <taxon>Dreissenidae</taxon>
        <taxon>Dreissena</taxon>
    </lineage>
</organism>
<reference evidence="6" key="2">
    <citation type="submission" date="2020-11" db="EMBL/GenBank/DDBJ databases">
        <authorList>
            <person name="McCartney M.A."/>
            <person name="Auch B."/>
            <person name="Kono T."/>
            <person name="Mallez S."/>
            <person name="Becker A."/>
            <person name="Gohl D.M."/>
            <person name="Silverstein K.A.T."/>
            <person name="Koren S."/>
            <person name="Bechman K.B."/>
            <person name="Herman A."/>
            <person name="Abrahante J.E."/>
            <person name="Garbe J."/>
        </authorList>
    </citation>
    <scope>NUCLEOTIDE SEQUENCE</scope>
    <source>
        <strain evidence="6">Duluth1</strain>
        <tissue evidence="6">Whole animal</tissue>
    </source>
</reference>
<evidence type="ECO:0000256" key="4">
    <source>
        <dbReference type="ARBA" id="ARBA00023180"/>
    </source>
</evidence>
<protein>
    <recommendedName>
        <fullName evidence="5">WxxW domain-containing protein</fullName>
    </recommendedName>
</protein>
<dbReference type="InterPro" id="IPR025155">
    <property type="entry name" value="WxxW_domain"/>
</dbReference>
<dbReference type="AlphaFoldDB" id="A0A9D4C0D3"/>
<dbReference type="EMBL" id="JAIWYP010000013">
    <property type="protein sequence ID" value="KAH3714942.1"/>
    <property type="molecule type" value="Genomic_DNA"/>
</dbReference>
<dbReference type="Proteomes" id="UP000828390">
    <property type="component" value="Unassembled WGS sequence"/>
</dbReference>
<sequence>MDTPDTGDGDRESWSYQEKHTFCPTGTITAVECQTVDGIPFHNTCDNVQCSVDNGSVCLKYPRLCSDYMIRYYCSTCSTCPFPIRNVSSIQVPEVSTRTPAVTETVPAVANATNSNAADECATSTHHSLTDTCNPLQLGVVVGLVSLICLLTPVDQRGPG</sequence>
<dbReference type="GO" id="GO:0005576">
    <property type="term" value="C:extracellular region"/>
    <property type="evidence" value="ECO:0007669"/>
    <property type="project" value="UniProtKB-SubCell"/>
</dbReference>
<keyword evidence="7" id="KW-1185">Reference proteome</keyword>
<evidence type="ECO:0000256" key="2">
    <source>
        <dbReference type="ARBA" id="ARBA00022525"/>
    </source>
</evidence>
<evidence type="ECO:0000313" key="7">
    <source>
        <dbReference type="Proteomes" id="UP000828390"/>
    </source>
</evidence>
<accession>A0A9D4C0D3</accession>
<evidence type="ECO:0000256" key="3">
    <source>
        <dbReference type="ARBA" id="ARBA00022729"/>
    </source>
</evidence>
<reference evidence="6" key="1">
    <citation type="journal article" date="2019" name="bioRxiv">
        <title>The Genome of the Zebra Mussel, Dreissena polymorpha: A Resource for Invasive Species Research.</title>
        <authorList>
            <person name="McCartney M.A."/>
            <person name="Auch B."/>
            <person name="Kono T."/>
            <person name="Mallez S."/>
            <person name="Zhang Y."/>
            <person name="Obille A."/>
            <person name="Becker A."/>
            <person name="Abrahante J.E."/>
            <person name="Garbe J."/>
            <person name="Badalamenti J.P."/>
            <person name="Herman A."/>
            <person name="Mangelson H."/>
            <person name="Liachko I."/>
            <person name="Sullivan S."/>
            <person name="Sone E.D."/>
            <person name="Koren S."/>
            <person name="Silverstein K.A.T."/>
            <person name="Beckman K.B."/>
            <person name="Gohl D.M."/>
        </authorList>
    </citation>
    <scope>NUCLEOTIDE SEQUENCE</scope>
    <source>
        <strain evidence="6">Duluth1</strain>
        <tissue evidence="6">Whole animal</tissue>
    </source>
</reference>
<name>A0A9D4C0D3_DREPO</name>
<dbReference type="Pfam" id="PF13330">
    <property type="entry name" value="Mucin2_WxxW"/>
    <property type="match status" value="1"/>
</dbReference>
<keyword evidence="2" id="KW-0964">Secreted</keyword>
<comment type="subcellular location">
    <subcellularLocation>
        <location evidence="1">Secreted</location>
    </subcellularLocation>
</comment>